<gene>
    <name evidence="9" type="ORF">METZ01_LOCUS120509</name>
</gene>
<dbReference type="EC" id="1.1.1.25" evidence="1"/>
<dbReference type="InterPro" id="IPR046346">
    <property type="entry name" value="Aminoacid_DH-like_N_sf"/>
</dbReference>
<dbReference type="PANTHER" id="PTHR21089:SF1">
    <property type="entry name" value="BIFUNCTIONAL 3-DEHYDROQUINATE DEHYDRATASE_SHIKIMATE DEHYDROGENASE, CHLOROPLASTIC"/>
    <property type="match status" value="1"/>
</dbReference>
<reference evidence="9" key="1">
    <citation type="submission" date="2018-05" db="EMBL/GenBank/DDBJ databases">
        <authorList>
            <person name="Lanie J.A."/>
            <person name="Ng W.-L."/>
            <person name="Kazmierczak K.M."/>
            <person name="Andrzejewski T.M."/>
            <person name="Davidsen T.M."/>
            <person name="Wayne K.J."/>
            <person name="Tettelin H."/>
            <person name="Glass J.I."/>
            <person name="Rusch D."/>
            <person name="Podicherti R."/>
            <person name="Tsui H.-C.T."/>
            <person name="Winkler M.E."/>
        </authorList>
    </citation>
    <scope>NUCLEOTIDE SEQUENCE</scope>
</reference>
<dbReference type="CDD" id="cd01065">
    <property type="entry name" value="NAD_bind_Shikimate_DH"/>
    <property type="match status" value="1"/>
</dbReference>
<dbReference type="GO" id="GO:0008652">
    <property type="term" value="P:amino acid biosynthetic process"/>
    <property type="evidence" value="ECO:0007669"/>
    <property type="project" value="UniProtKB-KW"/>
</dbReference>
<dbReference type="EMBL" id="UINC01016206">
    <property type="protein sequence ID" value="SVA67655.1"/>
    <property type="molecule type" value="Genomic_DNA"/>
</dbReference>
<dbReference type="UniPathway" id="UPA00053">
    <property type="reaction ID" value="UER00087"/>
</dbReference>
<evidence type="ECO:0000256" key="5">
    <source>
        <dbReference type="ARBA" id="ARBA00023141"/>
    </source>
</evidence>
<keyword evidence="2" id="KW-0028">Amino-acid biosynthesis</keyword>
<dbReference type="Pfam" id="PF01488">
    <property type="entry name" value="Shikimate_DH"/>
    <property type="match status" value="1"/>
</dbReference>
<accession>A0A381XSH1</accession>
<protein>
    <recommendedName>
        <fullName evidence="1">shikimate dehydrogenase (NADP(+))</fullName>
        <ecNumber evidence="1">1.1.1.25</ecNumber>
    </recommendedName>
</protein>
<dbReference type="InterPro" id="IPR022893">
    <property type="entry name" value="Shikimate_DH_fam"/>
</dbReference>
<dbReference type="PANTHER" id="PTHR21089">
    <property type="entry name" value="SHIKIMATE DEHYDROGENASE"/>
    <property type="match status" value="1"/>
</dbReference>
<dbReference type="FunFam" id="3.40.50.10860:FF:000006">
    <property type="entry name" value="Shikimate dehydrogenase (NADP(+))"/>
    <property type="match status" value="1"/>
</dbReference>
<evidence type="ECO:0000256" key="4">
    <source>
        <dbReference type="ARBA" id="ARBA00023002"/>
    </source>
</evidence>
<dbReference type="InterPro" id="IPR011342">
    <property type="entry name" value="Shikimate_DH"/>
</dbReference>
<dbReference type="NCBIfam" id="NF001310">
    <property type="entry name" value="PRK00258.1-2"/>
    <property type="match status" value="1"/>
</dbReference>
<feature type="domain" description="Quinate/shikimate 5-dehydrogenase/glutamyl-tRNA reductase" evidence="6">
    <location>
        <begin position="110"/>
        <end position="192"/>
    </location>
</feature>
<proteinExistence type="inferred from homology"/>
<feature type="domain" description="Shikimate dehydrogenase substrate binding N-terminal" evidence="7">
    <location>
        <begin position="6"/>
        <end position="88"/>
    </location>
</feature>
<dbReference type="GO" id="GO:0009423">
    <property type="term" value="P:chorismate biosynthetic process"/>
    <property type="evidence" value="ECO:0007669"/>
    <property type="project" value="UniProtKB-UniPathway"/>
</dbReference>
<dbReference type="SUPFAM" id="SSF53223">
    <property type="entry name" value="Aminoacid dehydrogenase-like, N-terminal domain"/>
    <property type="match status" value="1"/>
</dbReference>
<dbReference type="InterPro" id="IPR006151">
    <property type="entry name" value="Shikm_DH/Glu-tRNA_Rdtase"/>
</dbReference>
<keyword evidence="5" id="KW-0057">Aromatic amino acid biosynthesis</keyword>
<evidence type="ECO:0000313" key="9">
    <source>
        <dbReference type="EMBL" id="SVA67655.1"/>
    </source>
</evidence>
<keyword evidence="4" id="KW-0560">Oxidoreductase</keyword>
<dbReference type="AlphaFoldDB" id="A0A381XSH1"/>
<evidence type="ECO:0000256" key="3">
    <source>
        <dbReference type="ARBA" id="ARBA00022857"/>
    </source>
</evidence>
<dbReference type="Gene3D" id="3.40.50.720">
    <property type="entry name" value="NAD(P)-binding Rossmann-like Domain"/>
    <property type="match status" value="1"/>
</dbReference>
<evidence type="ECO:0000259" key="7">
    <source>
        <dbReference type="Pfam" id="PF08501"/>
    </source>
</evidence>
<dbReference type="GO" id="GO:0050661">
    <property type="term" value="F:NADP binding"/>
    <property type="evidence" value="ECO:0007669"/>
    <property type="project" value="InterPro"/>
</dbReference>
<dbReference type="Pfam" id="PF18317">
    <property type="entry name" value="SDH_C"/>
    <property type="match status" value="1"/>
</dbReference>
<dbReference type="Pfam" id="PF08501">
    <property type="entry name" value="Shikimate_dh_N"/>
    <property type="match status" value="1"/>
</dbReference>
<dbReference type="GO" id="GO:0004764">
    <property type="term" value="F:shikimate 3-dehydrogenase (NADP+) activity"/>
    <property type="evidence" value="ECO:0007669"/>
    <property type="project" value="UniProtKB-EC"/>
</dbReference>
<dbReference type="InterPro" id="IPR036291">
    <property type="entry name" value="NAD(P)-bd_dom_sf"/>
</dbReference>
<evidence type="ECO:0000259" key="6">
    <source>
        <dbReference type="Pfam" id="PF01488"/>
    </source>
</evidence>
<dbReference type="GO" id="GO:0009073">
    <property type="term" value="P:aromatic amino acid family biosynthetic process"/>
    <property type="evidence" value="ECO:0007669"/>
    <property type="project" value="UniProtKB-KW"/>
</dbReference>
<dbReference type="GO" id="GO:0005829">
    <property type="term" value="C:cytosol"/>
    <property type="evidence" value="ECO:0007669"/>
    <property type="project" value="TreeGrafter"/>
</dbReference>
<sequence>MDKYTIFGNPINHSLSPKIHKYFAKQTGHLISYEKVLAPRDNFEGYVRDFIFSGGRGFNVTVPFKIEAYNLSDKLTTHAKTAGAVNTVKIEDGKLYGHNTDGIGLVADLCKNLEQTVKDKDILVLGAGGATKGILLPLLEQKPARILLANRTKSKALDLANNYSKFGKVCGFGLEQIKDKPVDIIINATSASLDGAMPDISAGVANGAFCYDLMYGKKTPFMDWASSNGAVRVVDGLGMLVEQAASSFEFWRGEKPETIDLLSALKEIAD</sequence>
<dbReference type="InterPro" id="IPR013708">
    <property type="entry name" value="Shikimate_DH-bd_N"/>
</dbReference>
<organism evidence="9">
    <name type="scientific">marine metagenome</name>
    <dbReference type="NCBI Taxonomy" id="408172"/>
    <lineage>
        <taxon>unclassified sequences</taxon>
        <taxon>metagenomes</taxon>
        <taxon>ecological metagenomes</taxon>
    </lineage>
</organism>
<dbReference type="NCBIfam" id="TIGR00507">
    <property type="entry name" value="aroE"/>
    <property type="match status" value="1"/>
</dbReference>
<dbReference type="Gene3D" id="3.40.50.10860">
    <property type="entry name" value="Leucine Dehydrogenase, chain A, domain 1"/>
    <property type="match status" value="1"/>
</dbReference>
<dbReference type="HAMAP" id="MF_00222">
    <property type="entry name" value="Shikimate_DH_AroE"/>
    <property type="match status" value="1"/>
</dbReference>
<dbReference type="GO" id="GO:0019632">
    <property type="term" value="P:shikimate metabolic process"/>
    <property type="evidence" value="ECO:0007669"/>
    <property type="project" value="InterPro"/>
</dbReference>
<evidence type="ECO:0000256" key="2">
    <source>
        <dbReference type="ARBA" id="ARBA00022605"/>
    </source>
</evidence>
<keyword evidence="3" id="KW-0521">NADP</keyword>
<evidence type="ECO:0000259" key="8">
    <source>
        <dbReference type="Pfam" id="PF18317"/>
    </source>
</evidence>
<dbReference type="InterPro" id="IPR041121">
    <property type="entry name" value="SDH_C"/>
</dbReference>
<name>A0A381XSH1_9ZZZZ</name>
<dbReference type="SUPFAM" id="SSF51735">
    <property type="entry name" value="NAD(P)-binding Rossmann-fold domains"/>
    <property type="match status" value="1"/>
</dbReference>
<evidence type="ECO:0000256" key="1">
    <source>
        <dbReference type="ARBA" id="ARBA00012962"/>
    </source>
</evidence>
<feature type="domain" description="SDH C-terminal" evidence="8">
    <location>
        <begin position="236"/>
        <end position="257"/>
    </location>
</feature>